<accession>A0A9W6G5N1</accession>
<keyword evidence="4" id="KW-1185">Reference proteome</keyword>
<feature type="region of interest" description="Disordered" evidence="1">
    <location>
        <begin position="1"/>
        <end position="25"/>
    </location>
</feature>
<evidence type="ECO:0000313" key="3">
    <source>
        <dbReference type="EMBL" id="GLI41569.1"/>
    </source>
</evidence>
<feature type="region of interest" description="Disordered" evidence="1">
    <location>
        <begin position="41"/>
        <end position="69"/>
    </location>
</feature>
<evidence type="ECO:0000259" key="2">
    <source>
        <dbReference type="Pfam" id="PF06662"/>
    </source>
</evidence>
<protein>
    <recommendedName>
        <fullName evidence="2">D-glucuronyl C5-epimerase C-terminal domain-containing protein</fullName>
    </recommendedName>
</protein>
<feature type="compositionally biased region" description="Low complexity" evidence="1">
    <location>
        <begin position="41"/>
        <end position="55"/>
    </location>
</feature>
<dbReference type="AlphaFoldDB" id="A0A9W6G5N1"/>
<reference evidence="3" key="1">
    <citation type="submission" date="2022-12" db="EMBL/GenBank/DDBJ databases">
        <title>Reference genome sequencing for broad-spectrum identification of bacterial and archaeal isolates by mass spectrometry.</title>
        <authorList>
            <person name="Sekiguchi Y."/>
            <person name="Tourlousse D.M."/>
        </authorList>
    </citation>
    <scope>NUCLEOTIDE SEQUENCE</scope>
    <source>
        <strain evidence="3">LLR39Z86</strain>
    </source>
</reference>
<feature type="compositionally biased region" description="Basic and acidic residues" evidence="1">
    <location>
        <begin position="1"/>
        <end position="12"/>
    </location>
</feature>
<dbReference type="Proteomes" id="UP001144313">
    <property type="component" value="Unassembled WGS sequence"/>
</dbReference>
<dbReference type="Pfam" id="PF06662">
    <property type="entry name" value="C5-epim_C"/>
    <property type="match status" value="1"/>
</dbReference>
<sequence>MAEEKAESRREAPVPGRSAEQTPTVELLRIVGGRVARRLRLAAPRKAPGTAPRPAGRGGRRDLSRSMPPFEGRFGQMAAGFYRLEWNEDGYPCRRQDDGTLYEHPIYPVYAIKHYLRQMRPADAELLLPAVDIVANAAVDRMEEFEGALVRWYEPGGGARLFERHYSALTQGYYAEHLWMAGEALGQPRLKDAARRCFLALTVPRERGGVLYKDVHGVSIAEVPQMPNSYILNGWQSALFAAWQYHERSGDQAASELVQASVRTMAEMLPAFDAPEVANSRYGLTGFAYLRTVGADLGDAKVTVPGEGEFGLTEHRSRWANHRTGPRQANLVFSLASAEDNTVHLDVDRPAAVELQLGRYDPLSAAPVDGVWEQIGEVTPEDGVVAIPRRVVERIVHPTNFVKVIDGLHTNVYHPVHIRRLRHLAAATGVEGLEKWADHWTEAMGRWSGMPLYRGLAATPIEPGRESPVPVEELSGGLEKRLG</sequence>
<comment type="caution">
    <text evidence="3">The sequence shown here is derived from an EMBL/GenBank/DDBJ whole genome shotgun (WGS) entry which is preliminary data.</text>
</comment>
<organism evidence="3 4">
    <name type="scientific">Glycomyces algeriensis</name>
    <dbReference type="NCBI Taxonomy" id="256037"/>
    <lineage>
        <taxon>Bacteria</taxon>
        <taxon>Bacillati</taxon>
        <taxon>Actinomycetota</taxon>
        <taxon>Actinomycetes</taxon>
        <taxon>Glycomycetales</taxon>
        <taxon>Glycomycetaceae</taxon>
        <taxon>Glycomyces</taxon>
    </lineage>
</organism>
<feature type="region of interest" description="Disordered" evidence="1">
    <location>
        <begin position="464"/>
        <end position="483"/>
    </location>
</feature>
<evidence type="ECO:0000313" key="4">
    <source>
        <dbReference type="Proteomes" id="UP001144313"/>
    </source>
</evidence>
<gene>
    <name evidence="3" type="ORF">GALLR39Z86_14190</name>
</gene>
<evidence type="ECO:0000256" key="1">
    <source>
        <dbReference type="SAM" id="MobiDB-lite"/>
    </source>
</evidence>
<dbReference type="InterPro" id="IPR010598">
    <property type="entry name" value="C5-epim_C"/>
</dbReference>
<dbReference type="EMBL" id="BSDT01000001">
    <property type="protein sequence ID" value="GLI41569.1"/>
    <property type="molecule type" value="Genomic_DNA"/>
</dbReference>
<name>A0A9W6G5N1_9ACTN</name>
<proteinExistence type="predicted"/>
<feature type="domain" description="D-glucuronyl C5-epimerase C-terminal" evidence="2">
    <location>
        <begin position="166"/>
        <end position="286"/>
    </location>
</feature>